<reference evidence="2" key="1">
    <citation type="submission" date="2022-04" db="EMBL/GenBank/DDBJ databases">
        <title>Carnegiea gigantea Genome sequencing and assembly v2.</title>
        <authorList>
            <person name="Copetti D."/>
            <person name="Sanderson M.J."/>
            <person name="Burquez A."/>
            <person name="Wojciechowski M.F."/>
        </authorList>
    </citation>
    <scope>NUCLEOTIDE SEQUENCE</scope>
    <source>
        <strain evidence="2">SGP5-SGP5p</strain>
        <tissue evidence="2">Aerial part</tissue>
    </source>
</reference>
<evidence type="ECO:0000313" key="3">
    <source>
        <dbReference type="Proteomes" id="UP001153076"/>
    </source>
</evidence>
<proteinExistence type="predicted"/>
<sequence>MQSSPYLHPDRAVGKGKRKCGNVYPSRKRSKKDGGVSVAYAAGTGMDVDGAPPSKVGDESPLGSSESANVEAIVRVVADEGFPMGEVWVDDIEGCIHVRMVAEEGAAEAAQGTSVSGDLIVNYVRNSTDQGGDGGRQSPCDIVVDVGVVVTDEKSDEGVGKDGPEVTTQSAKGGTCDSPIVAGVDVVCCETHGTEAETNAGPSMQTFANVEGTVDEGRDGRGKPSAVAIVVTTSAEDSSPASSEAIHGRQPPHDNTPHVQEIGQVWKHCLKYILWQMRRGLGGGPSIVV</sequence>
<dbReference type="AlphaFoldDB" id="A0A9Q1JPQ2"/>
<gene>
    <name evidence="2" type="ORF">Cgig2_022649</name>
</gene>
<feature type="region of interest" description="Disordered" evidence="1">
    <location>
        <begin position="1"/>
        <end position="66"/>
    </location>
</feature>
<feature type="region of interest" description="Disordered" evidence="1">
    <location>
        <begin position="153"/>
        <end position="172"/>
    </location>
</feature>
<comment type="caution">
    <text evidence="2">The sequence shown here is derived from an EMBL/GenBank/DDBJ whole genome shotgun (WGS) entry which is preliminary data.</text>
</comment>
<accession>A0A9Q1JPQ2</accession>
<evidence type="ECO:0000256" key="1">
    <source>
        <dbReference type="SAM" id="MobiDB-lite"/>
    </source>
</evidence>
<feature type="compositionally biased region" description="Basic residues" evidence="1">
    <location>
        <begin position="14"/>
        <end position="31"/>
    </location>
</feature>
<keyword evidence="3" id="KW-1185">Reference proteome</keyword>
<organism evidence="2 3">
    <name type="scientific">Carnegiea gigantea</name>
    <dbReference type="NCBI Taxonomy" id="171969"/>
    <lineage>
        <taxon>Eukaryota</taxon>
        <taxon>Viridiplantae</taxon>
        <taxon>Streptophyta</taxon>
        <taxon>Embryophyta</taxon>
        <taxon>Tracheophyta</taxon>
        <taxon>Spermatophyta</taxon>
        <taxon>Magnoliopsida</taxon>
        <taxon>eudicotyledons</taxon>
        <taxon>Gunneridae</taxon>
        <taxon>Pentapetalae</taxon>
        <taxon>Caryophyllales</taxon>
        <taxon>Cactineae</taxon>
        <taxon>Cactaceae</taxon>
        <taxon>Cactoideae</taxon>
        <taxon>Echinocereeae</taxon>
        <taxon>Carnegiea</taxon>
    </lineage>
</organism>
<dbReference type="Proteomes" id="UP001153076">
    <property type="component" value="Unassembled WGS sequence"/>
</dbReference>
<protein>
    <submittedName>
        <fullName evidence="2">Uncharacterized protein</fullName>
    </submittedName>
</protein>
<name>A0A9Q1JPQ2_9CARY</name>
<feature type="compositionally biased region" description="Basic and acidic residues" evidence="1">
    <location>
        <begin position="153"/>
        <end position="164"/>
    </location>
</feature>
<feature type="region of interest" description="Disordered" evidence="1">
    <location>
        <begin position="234"/>
        <end position="255"/>
    </location>
</feature>
<dbReference type="EMBL" id="JAKOGI010000973">
    <property type="protein sequence ID" value="KAJ8428739.1"/>
    <property type="molecule type" value="Genomic_DNA"/>
</dbReference>
<evidence type="ECO:0000313" key="2">
    <source>
        <dbReference type="EMBL" id="KAJ8428739.1"/>
    </source>
</evidence>
<feature type="compositionally biased region" description="Low complexity" evidence="1">
    <location>
        <begin position="234"/>
        <end position="245"/>
    </location>
</feature>